<dbReference type="GO" id="GO:0071013">
    <property type="term" value="C:catalytic step 2 spliceosome"/>
    <property type="evidence" value="ECO:0007669"/>
    <property type="project" value="TreeGrafter"/>
</dbReference>
<evidence type="ECO:0000313" key="11">
    <source>
        <dbReference type="Proteomes" id="UP000326565"/>
    </source>
</evidence>
<keyword evidence="4" id="KW-0805">Transcription regulation</keyword>
<feature type="region of interest" description="Disordered" evidence="8">
    <location>
        <begin position="1"/>
        <end position="154"/>
    </location>
</feature>
<evidence type="ECO:0000256" key="4">
    <source>
        <dbReference type="ARBA" id="ARBA00023015"/>
    </source>
</evidence>
<dbReference type="InterPro" id="IPR039853">
    <property type="entry name" value="Pinin"/>
</dbReference>
<feature type="compositionally biased region" description="Basic and acidic residues" evidence="8">
    <location>
        <begin position="241"/>
        <end position="254"/>
    </location>
</feature>
<feature type="compositionally biased region" description="Polar residues" evidence="8">
    <location>
        <begin position="255"/>
        <end position="286"/>
    </location>
</feature>
<dbReference type="GO" id="GO:0006397">
    <property type="term" value="P:mRNA processing"/>
    <property type="evidence" value="ECO:0007669"/>
    <property type="project" value="UniProtKB-KW"/>
</dbReference>
<gene>
    <name evidence="10" type="ORF">BDV29DRAFT_71124</name>
</gene>
<keyword evidence="7" id="KW-0539">Nucleus</keyword>
<comment type="subcellular location">
    <subcellularLocation>
        <location evidence="1">Nucleus</location>
    </subcellularLocation>
</comment>
<evidence type="ECO:0000256" key="6">
    <source>
        <dbReference type="ARBA" id="ARBA00023187"/>
    </source>
</evidence>
<dbReference type="PANTHER" id="PTHR12707">
    <property type="entry name" value="PINN"/>
    <property type="match status" value="1"/>
</dbReference>
<feature type="compositionally biased region" description="Basic and acidic residues" evidence="8">
    <location>
        <begin position="107"/>
        <end position="123"/>
    </location>
</feature>
<dbReference type="OrthoDB" id="330772at2759"/>
<dbReference type="InterPro" id="IPR006786">
    <property type="entry name" value="Pinin_SDK_MemA"/>
</dbReference>
<keyword evidence="11" id="KW-1185">Reference proteome</keyword>
<evidence type="ECO:0000256" key="3">
    <source>
        <dbReference type="ARBA" id="ARBA00022664"/>
    </source>
</evidence>
<dbReference type="PANTHER" id="PTHR12707:SF0">
    <property type="entry name" value="PININ"/>
    <property type="match status" value="1"/>
</dbReference>
<feature type="compositionally biased region" description="Acidic residues" evidence="8">
    <location>
        <begin position="297"/>
        <end position="312"/>
    </location>
</feature>
<sequence>MAEGTLASAVVLPEQDNLTSSPDAGLKRRNSVSEADPESKRCRLSSQHENKDDQSVVERKQSSPDVADRRPSRQKGGREEERKRGQRLFGALLGTLSQSSSSAAQKRRADIERRQQDKLKLQDEEYDELKKKRREERVATRKKEQRIYEEESMRTRHSNLLAMARFLKTKSEPVLYYKPWQFRPGDEETLREQIEEAEAIVAREVAEFEARYSAQEEETSKKQDDVNQEENHEQASPVPEAESKKPKGTSHETSDTVSAETVATKNPEATQTDATPSNDNNVSINNDHADVHRGAEDDGGEVVEDQEDTVIY</sequence>
<feature type="domain" description="Pinin/SDK/MemA protein" evidence="9">
    <location>
        <begin position="79"/>
        <end position="195"/>
    </location>
</feature>
<keyword evidence="5" id="KW-0804">Transcription</keyword>
<keyword evidence="3" id="KW-0507">mRNA processing</keyword>
<accession>A0A5N5X8J3</accession>
<evidence type="ECO:0000256" key="1">
    <source>
        <dbReference type="ARBA" id="ARBA00004123"/>
    </source>
</evidence>
<evidence type="ECO:0000256" key="7">
    <source>
        <dbReference type="ARBA" id="ARBA00023242"/>
    </source>
</evidence>
<feature type="region of interest" description="Disordered" evidence="8">
    <location>
        <begin position="210"/>
        <end position="312"/>
    </location>
</feature>
<evidence type="ECO:0000313" key="10">
    <source>
        <dbReference type="EMBL" id="KAB8077063.1"/>
    </source>
</evidence>
<feature type="compositionally biased region" description="Basic and acidic residues" evidence="8">
    <location>
        <begin position="37"/>
        <end position="83"/>
    </location>
</feature>
<feature type="compositionally biased region" description="Basic and acidic residues" evidence="8">
    <location>
        <begin position="135"/>
        <end position="154"/>
    </location>
</feature>
<keyword evidence="6" id="KW-0508">mRNA splicing</keyword>
<name>A0A5N5X8J3_9EURO</name>
<dbReference type="Proteomes" id="UP000326565">
    <property type="component" value="Unassembled WGS sequence"/>
</dbReference>
<evidence type="ECO:0000259" key="9">
    <source>
        <dbReference type="Pfam" id="PF04696"/>
    </source>
</evidence>
<dbReference type="EMBL" id="ML732173">
    <property type="protein sequence ID" value="KAB8077063.1"/>
    <property type="molecule type" value="Genomic_DNA"/>
</dbReference>
<evidence type="ECO:0000256" key="8">
    <source>
        <dbReference type="SAM" id="MobiDB-lite"/>
    </source>
</evidence>
<dbReference type="Pfam" id="PF04696">
    <property type="entry name" value="Pinin_SDK_memA"/>
    <property type="match status" value="1"/>
</dbReference>
<protein>
    <submittedName>
        <fullName evidence="10">Pinin/SDK/memA/ protein conserved region-domain-containing protein</fullName>
    </submittedName>
</protein>
<feature type="compositionally biased region" description="Basic and acidic residues" evidence="8">
    <location>
        <begin position="218"/>
        <end position="233"/>
    </location>
</feature>
<reference evidence="10 11" key="1">
    <citation type="submission" date="2019-04" db="EMBL/GenBank/DDBJ databases">
        <title>Friends and foes A comparative genomics study of 23 Aspergillus species from section Flavi.</title>
        <authorList>
            <consortium name="DOE Joint Genome Institute"/>
            <person name="Kjaerbolling I."/>
            <person name="Vesth T."/>
            <person name="Frisvad J.C."/>
            <person name="Nybo J.L."/>
            <person name="Theobald S."/>
            <person name="Kildgaard S."/>
            <person name="Isbrandt T."/>
            <person name="Kuo A."/>
            <person name="Sato A."/>
            <person name="Lyhne E.K."/>
            <person name="Kogle M.E."/>
            <person name="Wiebenga A."/>
            <person name="Kun R.S."/>
            <person name="Lubbers R.J."/>
            <person name="Makela M.R."/>
            <person name="Barry K."/>
            <person name="Chovatia M."/>
            <person name="Clum A."/>
            <person name="Daum C."/>
            <person name="Haridas S."/>
            <person name="He G."/>
            <person name="LaButti K."/>
            <person name="Lipzen A."/>
            <person name="Mondo S."/>
            <person name="Riley R."/>
            <person name="Salamov A."/>
            <person name="Simmons B.A."/>
            <person name="Magnuson J.K."/>
            <person name="Henrissat B."/>
            <person name="Mortensen U.H."/>
            <person name="Larsen T.O."/>
            <person name="Devries R.P."/>
            <person name="Grigoriev I.V."/>
            <person name="Machida M."/>
            <person name="Baker S.E."/>
            <person name="Andersen M.R."/>
        </authorList>
    </citation>
    <scope>NUCLEOTIDE SEQUENCE [LARGE SCALE GENOMIC DNA]</scope>
    <source>
        <strain evidence="10 11">CBS 151.66</strain>
    </source>
</reference>
<dbReference type="GO" id="GO:0008380">
    <property type="term" value="P:RNA splicing"/>
    <property type="evidence" value="ECO:0007669"/>
    <property type="project" value="UniProtKB-KW"/>
</dbReference>
<comment type="similarity">
    <text evidence="2">Belongs to the pinin family.</text>
</comment>
<dbReference type="AlphaFoldDB" id="A0A5N5X8J3"/>
<proteinExistence type="inferred from homology"/>
<evidence type="ECO:0000256" key="5">
    <source>
        <dbReference type="ARBA" id="ARBA00023163"/>
    </source>
</evidence>
<organism evidence="10 11">
    <name type="scientific">Aspergillus leporis</name>
    <dbReference type="NCBI Taxonomy" id="41062"/>
    <lineage>
        <taxon>Eukaryota</taxon>
        <taxon>Fungi</taxon>
        <taxon>Dikarya</taxon>
        <taxon>Ascomycota</taxon>
        <taxon>Pezizomycotina</taxon>
        <taxon>Eurotiomycetes</taxon>
        <taxon>Eurotiomycetidae</taxon>
        <taxon>Eurotiales</taxon>
        <taxon>Aspergillaceae</taxon>
        <taxon>Aspergillus</taxon>
        <taxon>Aspergillus subgen. Circumdati</taxon>
    </lineage>
</organism>
<feature type="compositionally biased region" description="Basic and acidic residues" evidence="8">
    <location>
        <begin position="287"/>
        <end position="296"/>
    </location>
</feature>
<evidence type="ECO:0000256" key="2">
    <source>
        <dbReference type="ARBA" id="ARBA00010386"/>
    </source>
</evidence>